<comment type="similarity">
    <text evidence="1">Belongs to the iron/ascorbate-dependent oxidoreductase family.</text>
</comment>
<evidence type="ECO:0000313" key="7">
    <source>
        <dbReference type="Proteomes" id="UP001292094"/>
    </source>
</evidence>
<protein>
    <recommendedName>
        <fullName evidence="5">Isopenicillin N synthase-like Fe(2+) 2OG dioxygenase domain-containing protein</fullName>
    </recommendedName>
</protein>
<keyword evidence="7" id="KW-1185">Reference proteome</keyword>
<dbReference type="GO" id="GO:0016491">
    <property type="term" value="F:oxidoreductase activity"/>
    <property type="evidence" value="ECO:0007669"/>
    <property type="project" value="UniProtKB-KW"/>
</dbReference>
<keyword evidence="3" id="KW-0560">Oxidoreductase</keyword>
<dbReference type="EMBL" id="JAWZYT010001879">
    <property type="protein sequence ID" value="KAK4308508.1"/>
    <property type="molecule type" value="Genomic_DNA"/>
</dbReference>
<evidence type="ECO:0000256" key="3">
    <source>
        <dbReference type="ARBA" id="ARBA00023002"/>
    </source>
</evidence>
<sequence length="140" mass="15821">MGQEQLDDTTDSHLELHESYYLKCMKTGTFPDEEVPELRSHMTTLYDSCLQLVPRLLTAIALALDQERDFFTLNHQKLQTMSACNTSTMRLNFYPPVPPNTPEKSVRCGTHTDYGTITLLFQDSMGGLQVQDVSGSWVEG</sequence>
<keyword evidence="4" id="KW-0408">Iron</keyword>
<evidence type="ECO:0000259" key="5">
    <source>
        <dbReference type="Pfam" id="PF03171"/>
    </source>
</evidence>
<dbReference type="AlphaFoldDB" id="A0AAE1U373"/>
<dbReference type="InterPro" id="IPR044861">
    <property type="entry name" value="IPNS-like_FE2OG_OXY"/>
</dbReference>
<accession>A0AAE1U373</accession>
<proteinExistence type="inferred from homology"/>
<reference evidence="6" key="1">
    <citation type="submission" date="2023-11" db="EMBL/GenBank/DDBJ databases">
        <title>Genome assemblies of two species of porcelain crab, Petrolisthes cinctipes and Petrolisthes manimaculis (Anomura: Porcellanidae).</title>
        <authorList>
            <person name="Angst P."/>
        </authorList>
    </citation>
    <scope>NUCLEOTIDE SEQUENCE</scope>
    <source>
        <strain evidence="6">PB745_02</strain>
        <tissue evidence="6">Gill</tissue>
    </source>
</reference>
<keyword evidence="2" id="KW-0479">Metal-binding</keyword>
<feature type="domain" description="Isopenicillin N synthase-like Fe(2+) 2OG dioxygenase" evidence="5">
    <location>
        <begin position="87"/>
        <end position="138"/>
    </location>
</feature>
<dbReference type="InterPro" id="IPR027443">
    <property type="entry name" value="IPNS-like_sf"/>
</dbReference>
<dbReference type="Pfam" id="PF03171">
    <property type="entry name" value="2OG-FeII_Oxy"/>
    <property type="match status" value="1"/>
</dbReference>
<evidence type="ECO:0000256" key="1">
    <source>
        <dbReference type="ARBA" id="ARBA00008056"/>
    </source>
</evidence>
<name>A0AAE1U373_9EUCA</name>
<dbReference type="PRINTS" id="PR00682">
    <property type="entry name" value="IPNSYNTHASE"/>
</dbReference>
<dbReference type="SUPFAM" id="SSF51197">
    <property type="entry name" value="Clavaminate synthase-like"/>
    <property type="match status" value="1"/>
</dbReference>
<evidence type="ECO:0000256" key="2">
    <source>
        <dbReference type="ARBA" id="ARBA00022723"/>
    </source>
</evidence>
<gene>
    <name evidence="6" type="ORF">Pmani_019793</name>
</gene>
<dbReference type="PANTHER" id="PTHR10209:SF881">
    <property type="entry name" value="FI07970P-RELATED"/>
    <property type="match status" value="1"/>
</dbReference>
<evidence type="ECO:0000313" key="6">
    <source>
        <dbReference type="EMBL" id="KAK4308508.1"/>
    </source>
</evidence>
<dbReference type="Proteomes" id="UP001292094">
    <property type="component" value="Unassembled WGS sequence"/>
</dbReference>
<dbReference type="GO" id="GO:0046872">
    <property type="term" value="F:metal ion binding"/>
    <property type="evidence" value="ECO:0007669"/>
    <property type="project" value="UniProtKB-KW"/>
</dbReference>
<comment type="caution">
    <text evidence="6">The sequence shown here is derived from an EMBL/GenBank/DDBJ whole genome shotgun (WGS) entry which is preliminary data.</text>
</comment>
<evidence type="ECO:0000256" key="4">
    <source>
        <dbReference type="ARBA" id="ARBA00023004"/>
    </source>
</evidence>
<organism evidence="6 7">
    <name type="scientific">Petrolisthes manimaculis</name>
    <dbReference type="NCBI Taxonomy" id="1843537"/>
    <lineage>
        <taxon>Eukaryota</taxon>
        <taxon>Metazoa</taxon>
        <taxon>Ecdysozoa</taxon>
        <taxon>Arthropoda</taxon>
        <taxon>Crustacea</taxon>
        <taxon>Multicrustacea</taxon>
        <taxon>Malacostraca</taxon>
        <taxon>Eumalacostraca</taxon>
        <taxon>Eucarida</taxon>
        <taxon>Decapoda</taxon>
        <taxon>Pleocyemata</taxon>
        <taxon>Anomura</taxon>
        <taxon>Galatheoidea</taxon>
        <taxon>Porcellanidae</taxon>
        <taxon>Petrolisthes</taxon>
    </lineage>
</organism>
<dbReference type="Gene3D" id="2.60.120.330">
    <property type="entry name" value="B-lactam Antibiotic, Isopenicillin N Synthase, Chain"/>
    <property type="match status" value="1"/>
</dbReference>
<dbReference type="PANTHER" id="PTHR10209">
    <property type="entry name" value="OXIDOREDUCTASE, 2OG-FE II OXYGENASE FAMILY PROTEIN"/>
    <property type="match status" value="1"/>
</dbReference>